<dbReference type="GO" id="GO:0005880">
    <property type="term" value="C:nuclear microtubule"/>
    <property type="evidence" value="ECO:0007669"/>
    <property type="project" value="TreeGrafter"/>
</dbReference>
<feature type="compositionally biased region" description="Polar residues" evidence="2">
    <location>
        <begin position="175"/>
        <end position="188"/>
    </location>
</feature>
<reference evidence="3" key="1">
    <citation type="submission" date="2019-07" db="EMBL/GenBank/DDBJ databases">
        <authorList>
            <person name="Dittberner H."/>
        </authorList>
    </citation>
    <scope>NUCLEOTIDE SEQUENCE [LARGE SCALE GENOMIC DNA]</scope>
</reference>
<feature type="compositionally biased region" description="Low complexity" evidence="2">
    <location>
        <begin position="41"/>
        <end position="61"/>
    </location>
</feature>
<dbReference type="OrthoDB" id="1924320at2759"/>
<feature type="compositionally biased region" description="Polar residues" evidence="2">
    <location>
        <begin position="340"/>
        <end position="355"/>
    </location>
</feature>
<dbReference type="GO" id="GO:0008017">
    <property type="term" value="F:microtubule binding"/>
    <property type="evidence" value="ECO:0007669"/>
    <property type="project" value="TreeGrafter"/>
</dbReference>
<feature type="region of interest" description="Disordered" evidence="2">
    <location>
        <begin position="337"/>
        <end position="383"/>
    </location>
</feature>
<sequence length="619" mass="67314">MSEMTAAVSPSFKPTRPPSESASTIDAHRRPKTRDVASRYLTTSSFSSSSLFQSSPSPSSSAKRCQSPIVTRTNRPATPSATHRTQSTGRRELVTPRRDSLDRRGGGEVSSAQRMLLTSGRGLFATFQADSFTPLDYNRSKINSSPTVSGRKTTSTATPRSGGAHQEKSKLSEQWPRSLQPSSMSRSVDFTDTRKKPSGSINGVARALQNSMVSNRPVSRGRIKADSSSVDSSKAGSCSHISDTESVSSVSSNERGKKLPARGIVVNARFSQLPSNRSQHHNVEPASPVAKLNGLRTLESPKLIVVPRKNSVDSPVLSPKGVATTRSQLFPKREQIRPASPSNYGINASASSPRGTSIARGISPSRGVIPSRGISPSSGRMSPIRMRTSLSSNSTPLVLNFAVDAKKDKIRENGLADAHLLRLFHNRLLKWRFVNARANAVISAQNIRVERSLYNAWISISKLYDSARVKRIEMQHLKQNMKLISILNRQMVHLEEWALVERDYMGSLVGAAEALKGSTLFLPLDCGAMVNVESVKDAICSAVDVMQAMACSICLLLPKVVRISCLAAELGHVNVKEQGMLDLCRDLLNTISALQVTECSLRTQALQLQYQSPELSNNP</sequence>
<dbReference type="GO" id="GO:0051225">
    <property type="term" value="P:spindle assembly"/>
    <property type="evidence" value="ECO:0007669"/>
    <property type="project" value="TreeGrafter"/>
</dbReference>
<feature type="compositionally biased region" description="Polar residues" evidence="2">
    <location>
        <begin position="208"/>
        <end position="217"/>
    </location>
</feature>
<protein>
    <submittedName>
        <fullName evidence="3">Uncharacterized protein</fullName>
    </submittedName>
</protein>
<dbReference type="InterPro" id="IPR007573">
    <property type="entry name" value="QWRF"/>
</dbReference>
<evidence type="ECO:0000256" key="1">
    <source>
        <dbReference type="ARBA" id="ARBA00010016"/>
    </source>
</evidence>
<feature type="compositionally biased region" description="Polar residues" evidence="2">
    <location>
        <begin position="62"/>
        <end position="88"/>
    </location>
</feature>
<accession>A0A565BKT1</accession>
<proteinExistence type="inferred from homology"/>
<comment type="caution">
    <text evidence="3">The sequence shown here is derived from an EMBL/GenBank/DDBJ whole genome shotgun (WGS) entry which is preliminary data.</text>
</comment>
<feature type="compositionally biased region" description="Polar residues" evidence="2">
    <location>
        <begin position="140"/>
        <end position="159"/>
    </location>
</feature>
<dbReference type="PANTHER" id="PTHR31807:SF38">
    <property type="entry name" value="QWRF MOTIF-CONTAINING PROTEIN 9"/>
    <property type="match status" value="1"/>
</dbReference>
<organism evidence="3 4">
    <name type="scientific">Arabis nemorensis</name>
    <dbReference type="NCBI Taxonomy" id="586526"/>
    <lineage>
        <taxon>Eukaryota</taxon>
        <taxon>Viridiplantae</taxon>
        <taxon>Streptophyta</taxon>
        <taxon>Embryophyta</taxon>
        <taxon>Tracheophyta</taxon>
        <taxon>Spermatophyta</taxon>
        <taxon>Magnoliopsida</taxon>
        <taxon>eudicotyledons</taxon>
        <taxon>Gunneridae</taxon>
        <taxon>Pentapetalae</taxon>
        <taxon>rosids</taxon>
        <taxon>malvids</taxon>
        <taxon>Brassicales</taxon>
        <taxon>Brassicaceae</taxon>
        <taxon>Arabideae</taxon>
        <taxon>Arabis</taxon>
    </lineage>
</organism>
<feature type="compositionally biased region" description="Low complexity" evidence="2">
    <location>
        <begin position="227"/>
        <end position="239"/>
    </location>
</feature>
<dbReference type="EMBL" id="CABITT030000004">
    <property type="protein sequence ID" value="VVB01967.1"/>
    <property type="molecule type" value="Genomic_DNA"/>
</dbReference>
<dbReference type="Proteomes" id="UP000489600">
    <property type="component" value="Unassembled WGS sequence"/>
</dbReference>
<evidence type="ECO:0000256" key="2">
    <source>
        <dbReference type="SAM" id="MobiDB-lite"/>
    </source>
</evidence>
<feature type="region of interest" description="Disordered" evidence="2">
    <location>
        <begin position="1"/>
        <end position="112"/>
    </location>
</feature>
<dbReference type="GO" id="GO:0005737">
    <property type="term" value="C:cytoplasm"/>
    <property type="evidence" value="ECO:0007669"/>
    <property type="project" value="TreeGrafter"/>
</dbReference>
<name>A0A565BKT1_9BRAS</name>
<feature type="compositionally biased region" description="Basic and acidic residues" evidence="2">
    <location>
        <begin position="89"/>
        <end position="106"/>
    </location>
</feature>
<dbReference type="AlphaFoldDB" id="A0A565BKT1"/>
<dbReference type="PANTHER" id="PTHR31807">
    <property type="entry name" value="AUGMIN FAMILY MEMBER"/>
    <property type="match status" value="1"/>
</dbReference>
<keyword evidence="4" id="KW-1185">Reference proteome</keyword>
<evidence type="ECO:0000313" key="4">
    <source>
        <dbReference type="Proteomes" id="UP000489600"/>
    </source>
</evidence>
<dbReference type="Pfam" id="PF04484">
    <property type="entry name" value="QWRF"/>
    <property type="match status" value="1"/>
</dbReference>
<comment type="similarity">
    <text evidence="1">Belongs to the QWRF family.</text>
</comment>
<gene>
    <name evidence="3" type="ORF">ANE_LOCUS12411</name>
</gene>
<feature type="region of interest" description="Disordered" evidence="2">
    <location>
        <begin position="135"/>
        <end position="255"/>
    </location>
</feature>
<evidence type="ECO:0000313" key="3">
    <source>
        <dbReference type="EMBL" id="VVB01967.1"/>
    </source>
</evidence>